<keyword evidence="2" id="KW-1185">Reference proteome</keyword>
<accession>A0A1V4KN24</accession>
<dbReference type="AlphaFoldDB" id="A0A1V4KN24"/>
<dbReference type="PANTHER" id="PTHR31649">
    <property type="entry name" value="AGAP009604-PA"/>
    <property type="match status" value="1"/>
</dbReference>
<proteinExistence type="predicted"/>
<dbReference type="SMART" id="SM00696">
    <property type="entry name" value="DM9"/>
    <property type="match status" value="1"/>
</dbReference>
<evidence type="ECO:0000313" key="1">
    <source>
        <dbReference type="EMBL" id="OPJ85850.1"/>
    </source>
</evidence>
<dbReference type="InterPro" id="IPR006616">
    <property type="entry name" value="DM9_repeat"/>
</dbReference>
<name>A0A1V4KN24_PATFA</name>
<organism evidence="1 2">
    <name type="scientific">Patagioenas fasciata monilis</name>
    <dbReference type="NCBI Taxonomy" id="372326"/>
    <lineage>
        <taxon>Eukaryota</taxon>
        <taxon>Metazoa</taxon>
        <taxon>Chordata</taxon>
        <taxon>Craniata</taxon>
        <taxon>Vertebrata</taxon>
        <taxon>Euteleostomi</taxon>
        <taxon>Archelosauria</taxon>
        <taxon>Archosauria</taxon>
        <taxon>Dinosauria</taxon>
        <taxon>Saurischia</taxon>
        <taxon>Theropoda</taxon>
        <taxon>Coelurosauria</taxon>
        <taxon>Aves</taxon>
        <taxon>Neognathae</taxon>
        <taxon>Neoaves</taxon>
        <taxon>Columbimorphae</taxon>
        <taxon>Columbiformes</taxon>
        <taxon>Columbidae</taxon>
        <taxon>Patagioenas</taxon>
    </lineage>
</organism>
<reference evidence="1 2" key="1">
    <citation type="submission" date="2016-02" db="EMBL/GenBank/DDBJ databases">
        <title>Band-tailed pigeon sequencing and assembly.</title>
        <authorList>
            <person name="Soares A.E."/>
            <person name="Novak B.J."/>
            <person name="Rice E.S."/>
            <person name="O'Connell B."/>
            <person name="Chang D."/>
            <person name="Weber S."/>
            <person name="Shapiro B."/>
        </authorList>
    </citation>
    <scope>NUCLEOTIDE SEQUENCE [LARGE SCALE GENOMIC DNA]</scope>
    <source>
        <strain evidence="1">BTP2013</strain>
        <tissue evidence="1">Blood</tissue>
    </source>
</reference>
<comment type="caution">
    <text evidence="1">The sequence shown here is derived from an EMBL/GenBank/DDBJ whole genome shotgun (WGS) entry which is preliminary data.</text>
</comment>
<protein>
    <submittedName>
        <fullName evidence="1">Natterin-4</fullName>
    </submittedName>
</protein>
<dbReference type="EMBL" id="LSYS01002684">
    <property type="protein sequence ID" value="OPJ85850.1"/>
    <property type="molecule type" value="Genomic_DNA"/>
</dbReference>
<dbReference type="OrthoDB" id="1925699at2759"/>
<dbReference type="PANTHER" id="PTHR31649:SF1">
    <property type="entry name" value="FARNESOIC ACID O-METHYL TRANSFERASE DOMAIN-CONTAINING PROTEIN"/>
    <property type="match status" value="1"/>
</dbReference>
<gene>
    <name evidence="1" type="ORF">AV530_017578</name>
</gene>
<dbReference type="CDD" id="cd20220">
    <property type="entry name" value="PFM_natterin-3-like"/>
    <property type="match status" value="1"/>
</dbReference>
<dbReference type="Proteomes" id="UP000190648">
    <property type="component" value="Unassembled WGS sequence"/>
</dbReference>
<evidence type="ECO:0000313" key="2">
    <source>
        <dbReference type="Proteomes" id="UP000190648"/>
    </source>
</evidence>
<sequence>MKPPHHGLESFMSNLLRCGTFPWAGDLWDRPPLCPPKPKKGTTRSFSRLKREEEPSSYLRWVPFEGTLPPDAVSNWNEYTGRLEYVCSTPTRGCNTGAHVPARGPFCFYPYGNWERSTNVFKVLVNVGGFEALGWVDDSFGNVPKNAVEGCPSIDVFVGRNRYGLGKVSKGQRAAFVMVDGEEVWDKWYQVLVVKKGPANVTVEDVTYNVSGAVERGEDVTLVTSTVRNEGCRWARRNVTLEEATETEHDWELDQSAFAAVRGVLRAALLTFNGTIWEATNVTDVPWVGGASAGQYVAHTHVVEQELRPRTACAVALEGRRWDVRVPFAARLTRDFGDGQPHRVAVTGWARSRTVLGVRPRVKECWPIADVPPCAA</sequence>